<comment type="caution">
    <text evidence="2">The sequence shown here is derived from an EMBL/GenBank/DDBJ whole genome shotgun (WGS) entry which is preliminary data.</text>
</comment>
<feature type="region of interest" description="Disordered" evidence="1">
    <location>
        <begin position="563"/>
        <end position="588"/>
    </location>
</feature>
<feature type="compositionally biased region" description="Polar residues" evidence="1">
    <location>
        <begin position="217"/>
        <end position="226"/>
    </location>
</feature>
<feature type="region of interest" description="Disordered" evidence="1">
    <location>
        <begin position="1"/>
        <end position="66"/>
    </location>
</feature>
<dbReference type="GO" id="GO:0005814">
    <property type="term" value="C:centriole"/>
    <property type="evidence" value="ECO:0007669"/>
    <property type="project" value="TreeGrafter"/>
</dbReference>
<feature type="compositionally biased region" description="Basic and acidic residues" evidence="1">
    <location>
        <begin position="1"/>
        <end position="10"/>
    </location>
</feature>
<feature type="compositionally biased region" description="Basic and acidic residues" evidence="1">
    <location>
        <begin position="696"/>
        <end position="706"/>
    </location>
</feature>
<feature type="compositionally biased region" description="Acidic residues" evidence="1">
    <location>
        <begin position="19"/>
        <end position="28"/>
    </location>
</feature>
<feature type="region of interest" description="Disordered" evidence="1">
    <location>
        <begin position="695"/>
        <end position="751"/>
    </location>
</feature>
<accession>A0A812DQG2</accession>
<dbReference type="EMBL" id="CAHIKZ030003987">
    <property type="protein sequence ID" value="CAE1306028.1"/>
    <property type="molecule type" value="Genomic_DNA"/>
</dbReference>
<evidence type="ECO:0000313" key="3">
    <source>
        <dbReference type="Proteomes" id="UP000597762"/>
    </source>
</evidence>
<gene>
    <name evidence="2" type="ORF">SPHA_58390</name>
</gene>
<feature type="compositionally biased region" description="Basic and acidic residues" evidence="1">
    <location>
        <begin position="372"/>
        <end position="386"/>
    </location>
</feature>
<reference evidence="2" key="1">
    <citation type="submission" date="2021-01" db="EMBL/GenBank/DDBJ databases">
        <authorList>
            <person name="Li R."/>
            <person name="Bekaert M."/>
        </authorList>
    </citation>
    <scope>NUCLEOTIDE SEQUENCE</scope>
    <source>
        <strain evidence="2">Farmed</strain>
    </source>
</reference>
<name>A0A812DQG2_ACAPH</name>
<feature type="region of interest" description="Disordered" evidence="1">
    <location>
        <begin position="216"/>
        <end position="270"/>
    </location>
</feature>
<dbReference type="GO" id="GO:0007224">
    <property type="term" value="P:smoothened signaling pathway"/>
    <property type="evidence" value="ECO:0007669"/>
    <property type="project" value="InterPro"/>
</dbReference>
<feature type="compositionally biased region" description="Acidic residues" evidence="1">
    <location>
        <begin position="736"/>
        <end position="751"/>
    </location>
</feature>
<feature type="region of interest" description="Disordered" evidence="1">
    <location>
        <begin position="419"/>
        <end position="441"/>
    </location>
</feature>
<evidence type="ECO:0000256" key="1">
    <source>
        <dbReference type="SAM" id="MobiDB-lite"/>
    </source>
</evidence>
<dbReference type="PANTHER" id="PTHR15721">
    <property type="entry name" value="KIAA0586 PROTEIN"/>
    <property type="match status" value="1"/>
</dbReference>
<dbReference type="GO" id="GO:0036064">
    <property type="term" value="C:ciliary basal body"/>
    <property type="evidence" value="ECO:0007669"/>
    <property type="project" value="TreeGrafter"/>
</dbReference>
<dbReference type="InterPro" id="IPR029246">
    <property type="entry name" value="TALPID3"/>
</dbReference>
<dbReference type="PANTHER" id="PTHR15721:SF2">
    <property type="entry name" value="PROTEIN TALPID3"/>
    <property type="match status" value="1"/>
</dbReference>
<dbReference type="Proteomes" id="UP000597762">
    <property type="component" value="Unassembled WGS sequence"/>
</dbReference>
<feature type="compositionally biased region" description="Low complexity" evidence="1">
    <location>
        <begin position="426"/>
        <end position="441"/>
    </location>
</feature>
<feature type="compositionally biased region" description="Polar residues" evidence="1">
    <location>
        <begin position="353"/>
        <end position="371"/>
    </location>
</feature>
<protein>
    <submittedName>
        <fullName evidence="2">TALPID3</fullName>
    </submittedName>
</protein>
<feature type="compositionally biased region" description="Polar residues" evidence="1">
    <location>
        <begin position="55"/>
        <end position="65"/>
    </location>
</feature>
<evidence type="ECO:0000313" key="2">
    <source>
        <dbReference type="EMBL" id="CAE1306028.1"/>
    </source>
</evidence>
<dbReference type="AlphaFoldDB" id="A0A812DQG2"/>
<sequence>MEPSAEETKKISLHNLVISDEDSEDDGACSESSKSVAASEEEEEEEKQESLIIFSGSNSKVTGSKTWKPAAELVEKKSQGDILDTLHDQDFAHWIPLVPETDLLRQSSQRNSLQKEALQWIEQEILSQILSHHSCQPPLPSSDFVCEENDAPQNNTPNFENDAIVPSGLKASTNSSPFVDKALISQLVEELLVDKVNAMIKEALGENIHHSVLANPVSPQNESVSTPEKLVPSPQTPELTPNESEDLSASLESDVPLPQTPSASPEPVLEDNSPIVEASLPNVQRSLLHAALKQEIDKLKEEESFKVTHTEEAAARLETVVTPQQTPSLTPVPDGSPITPVSSPVFQPELLNENSEQQWPVRTPSPSTYSRDSSEVAGDNRQKDELQLTGSHDIIPPIKEATQDNTSLKDVEIATVKTNHSMENLESTSEGSSSVPTTSSESETIFESLSVGQWLLSKSEGQAADFGISEKAYQQILNDASSASTLRDTEDLFQDETTEITYSEGEVVYNSRVPPEKDPILELVSQIRNRNPLTLPTAILLQSNNDQNSAIDRSFGELPMTESELDLARNPSKVSTTDTSLKPEGKSLKSKQSGLAQVVASYSDLEEENLSEKDICLPQKGTRIIEVGRRMAESSAMEPVSSKADLIKWKGIPSRIEVGSISDSDQINFVQKSVRFSEDSHLTSADDAVYLESSSDLEKLSTRSSHESVPFHGAIFQEEPEQRRQMSVMIPQPDNIVDEEDVEEISFGEEK</sequence>
<dbReference type="OrthoDB" id="10057439at2759"/>
<proteinExistence type="predicted"/>
<keyword evidence="3" id="KW-1185">Reference proteome</keyword>
<feature type="region of interest" description="Disordered" evidence="1">
    <location>
        <begin position="353"/>
        <end position="390"/>
    </location>
</feature>
<organism evidence="2 3">
    <name type="scientific">Acanthosepion pharaonis</name>
    <name type="common">Pharaoh cuttlefish</name>
    <name type="synonym">Sepia pharaonis</name>
    <dbReference type="NCBI Taxonomy" id="158019"/>
    <lineage>
        <taxon>Eukaryota</taxon>
        <taxon>Metazoa</taxon>
        <taxon>Spiralia</taxon>
        <taxon>Lophotrochozoa</taxon>
        <taxon>Mollusca</taxon>
        <taxon>Cephalopoda</taxon>
        <taxon>Coleoidea</taxon>
        <taxon>Decapodiformes</taxon>
        <taxon>Sepiida</taxon>
        <taxon>Sepiina</taxon>
        <taxon>Sepiidae</taxon>
        <taxon>Acanthosepion</taxon>
    </lineage>
</organism>